<reference evidence="8 9" key="1">
    <citation type="journal article" date="2024" name="IMA Fungus">
        <title>IMA Genome - F19 : A genome assembly and annotation guide to empower mycologists, including annotated draft genome sequences of Ceratocystis pirilliformis, Diaporthe australafricana, Fusarium ophioides, Paecilomyces lecythidis, and Sporothrix stenoceras.</title>
        <authorList>
            <person name="Aylward J."/>
            <person name="Wilson A.M."/>
            <person name="Visagie C.M."/>
            <person name="Spraker J."/>
            <person name="Barnes I."/>
            <person name="Buitendag C."/>
            <person name="Ceriani C."/>
            <person name="Del Mar Angel L."/>
            <person name="du Plessis D."/>
            <person name="Fuchs T."/>
            <person name="Gasser K."/>
            <person name="Kramer D."/>
            <person name="Li W."/>
            <person name="Munsamy K."/>
            <person name="Piso A."/>
            <person name="Price J.L."/>
            <person name="Sonnekus B."/>
            <person name="Thomas C."/>
            <person name="van der Nest A."/>
            <person name="van Dijk A."/>
            <person name="van Heerden A."/>
            <person name="van Vuuren N."/>
            <person name="Yilmaz N."/>
            <person name="Duong T.A."/>
            <person name="van der Merwe N.A."/>
            <person name="Wingfield M.J."/>
            <person name="Wingfield B.D."/>
        </authorList>
    </citation>
    <scope>NUCLEOTIDE SEQUENCE [LARGE SCALE GENOMIC DNA]</scope>
    <source>
        <strain evidence="8 9">CMW 18300</strain>
    </source>
</reference>
<dbReference type="Proteomes" id="UP001583177">
    <property type="component" value="Unassembled WGS sequence"/>
</dbReference>
<dbReference type="PANTHER" id="PTHR43791:SF15">
    <property type="entry name" value="TRANSPORTER SEO1-RELATED"/>
    <property type="match status" value="1"/>
</dbReference>
<feature type="transmembrane region" description="Helical" evidence="7">
    <location>
        <begin position="416"/>
        <end position="437"/>
    </location>
</feature>
<evidence type="ECO:0000256" key="7">
    <source>
        <dbReference type="SAM" id="Phobius"/>
    </source>
</evidence>
<sequence length="537" mass="59389">MSSPMEKSLAVAASTSAEKTPYQAKVPDADDDIPAAERGYSPSPRRQKWHQWFAPDDTPEERRLIIKLDCLIMIFVFLAYWAKVLDSSATSTAYVSGMKEDLKLYGNELNYLNTTYMYMTRFSATYFIPGADLIWGVLTLLQYKVTNVHQLYVIRFFVGAAGSLFFPAVQWYLGCWYKRSELSRRGALFFIASQIGGMSSGYIQSGAHATLDGKHGIEGWRWLYIICFGCTIPVALLGFLALPGQPDNCKSRILTAREIELAQARMAKEHREPRKPLSWALVRTVLSGWHFWVLVSFAFFFSQADGVSSNSGLPLWLKQEGYRVESINTITTVSPAVTIVASIICGILSDAYDAKVSLIAATAGLNIFASVVLAIWNVPVGLKFFAFFLAGSADGIAAVIYAWANEICAGDAEERAIVISSMNTIGNTFGAWLPLFVWKTVDAPRYLIGYNWTIALDLCMLGMLYVLRSYWNRDWNGERVGGVGLPLLKALTLNGTQINGSQGRHFKLNWASGGDLVDRATSAALSSQSSSEISVLR</sequence>
<dbReference type="InterPro" id="IPR011701">
    <property type="entry name" value="MFS"/>
</dbReference>
<keyword evidence="5 7" id="KW-0472">Membrane</keyword>
<evidence type="ECO:0000256" key="2">
    <source>
        <dbReference type="ARBA" id="ARBA00022448"/>
    </source>
</evidence>
<comment type="caution">
    <text evidence="8">The sequence shown here is derived from an EMBL/GenBank/DDBJ whole genome shotgun (WGS) entry which is preliminary data.</text>
</comment>
<feature type="transmembrane region" description="Helical" evidence="7">
    <location>
        <begin position="122"/>
        <end position="141"/>
    </location>
</feature>
<dbReference type="PANTHER" id="PTHR43791">
    <property type="entry name" value="PERMEASE-RELATED"/>
    <property type="match status" value="1"/>
</dbReference>
<evidence type="ECO:0000256" key="3">
    <source>
        <dbReference type="ARBA" id="ARBA00022692"/>
    </source>
</evidence>
<evidence type="ECO:0000256" key="6">
    <source>
        <dbReference type="SAM" id="MobiDB-lite"/>
    </source>
</evidence>
<evidence type="ECO:0000313" key="8">
    <source>
        <dbReference type="EMBL" id="KAL1868879.1"/>
    </source>
</evidence>
<feature type="transmembrane region" description="Helical" evidence="7">
    <location>
        <begin position="280"/>
        <end position="301"/>
    </location>
</feature>
<feature type="region of interest" description="Disordered" evidence="6">
    <location>
        <begin position="1"/>
        <end position="43"/>
    </location>
</feature>
<feature type="transmembrane region" description="Helical" evidence="7">
    <location>
        <begin position="384"/>
        <end position="404"/>
    </location>
</feature>
<comment type="subcellular location">
    <subcellularLocation>
        <location evidence="1">Membrane</location>
        <topology evidence="1">Multi-pass membrane protein</topology>
    </subcellularLocation>
</comment>
<evidence type="ECO:0000256" key="4">
    <source>
        <dbReference type="ARBA" id="ARBA00022989"/>
    </source>
</evidence>
<dbReference type="SUPFAM" id="SSF103473">
    <property type="entry name" value="MFS general substrate transporter"/>
    <property type="match status" value="1"/>
</dbReference>
<feature type="transmembrane region" description="Helical" evidence="7">
    <location>
        <begin position="222"/>
        <end position="242"/>
    </location>
</feature>
<keyword evidence="2" id="KW-0813">Transport</keyword>
<evidence type="ECO:0000256" key="5">
    <source>
        <dbReference type="ARBA" id="ARBA00023136"/>
    </source>
</evidence>
<feature type="transmembrane region" description="Helical" evidence="7">
    <location>
        <begin position="153"/>
        <end position="173"/>
    </location>
</feature>
<dbReference type="Gene3D" id="1.20.1250.20">
    <property type="entry name" value="MFS general substrate transporter like domains"/>
    <property type="match status" value="2"/>
</dbReference>
<proteinExistence type="predicted"/>
<protein>
    <recommendedName>
        <fullName evidence="10">Pantothenate transporter</fullName>
    </recommendedName>
</protein>
<name>A0ABR3WZW6_9PEZI</name>
<dbReference type="EMBL" id="JAWRVE010000043">
    <property type="protein sequence ID" value="KAL1868879.1"/>
    <property type="molecule type" value="Genomic_DNA"/>
</dbReference>
<organism evidence="8 9">
    <name type="scientific">Diaporthe australafricana</name>
    <dbReference type="NCBI Taxonomy" id="127596"/>
    <lineage>
        <taxon>Eukaryota</taxon>
        <taxon>Fungi</taxon>
        <taxon>Dikarya</taxon>
        <taxon>Ascomycota</taxon>
        <taxon>Pezizomycotina</taxon>
        <taxon>Sordariomycetes</taxon>
        <taxon>Sordariomycetidae</taxon>
        <taxon>Diaporthales</taxon>
        <taxon>Diaporthaceae</taxon>
        <taxon>Diaporthe</taxon>
    </lineage>
</organism>
<dbReference type="Pfam" id="PF07690">
    <property type="entry name" value="MFS_1"/>
    <property type="match status" value="1"/>
</dbReference>
<feature type="transmembrane region" description="Helical" evidence="7">
    <location>
        <begin position="356"/>
        <end position="378"/>
    </location>
</feature>
<dbReference type="InterPro" id="IPR036259">
    <property type="entry name" value="MFS_trans_sf"/>
</dbReference>
<gene>
    <name evidence="8" type="ORF">Daus18300_005715</name>
</gene>
<evidence type="ECO:0000313" key="9">
    <source>
        <dbReference type="Proteomes" id="UP001583177"/>
    </source>
</evidence>
<evidence type="ECO:0000256" key="1">
    <source>
        <dbReference type="ARBA" id="ARBA00004141"/>
    </source>
</evidence>
<feature type="transmembrane region" description="Helical" evidence="7">
    <location>
        <begin position="327"/>
        <end position="349"/>
    </location>
</feature>
<evidence type="ECO:0008006" key="10">
    <source>
        <dbReference type="Google" id="ProtNLM"/>
    </source>
</evidence>
<accession>A0ABR3WZW6</accession>
<keyword evidence="9" id="KW-1185">Reference proteome</keyword>
<feature type="transmembrane region" description="Helical" evidence="7">
    <location>
        <begin position="449"/>
        <end position="467"/>
    </location>
</feature>
<keyword evidence="3 7" id="KW-0812">Transmembrane</keyword>
<keyword evidence="4 7" id="KW-1133">Transmembrane helix</keyword>